<feature type="non-terminal residue" evidence="1">
    <location>
        <position position="94"/>
    </location>
</feature>
<name>T1CDL2_9ZZZZ</name>
<dbReference type="PANTHER" id="PTHR36928">
    <property type="entry name" value="PHOSPHATASE YCDX-RELATED"/>
    <property type="match status" value="1"/>
</dbReference>
<dbReference type="InterPro" id="IPR050243">
    <property type="entry name" value="PHP_phosphatase"/>
</dbReference>
<proteinExistence type="predicted"/>
<protein>
    <submittedName>
        <fullName evidence="1">PHP domain protein</fullName>
    </submittedName>
</protein>
<dbReference type="GO" id="GO:0008270">
    <property type="term" value="F:zinc ion binding"/>
    <property type="evidence" value="ECO:0007669"/>
    <property type="project" value="TreeGrafter"/>
</dbReference>
<accession>T1CDL2</accession>
<reference evidence="1" key="2">
    <citation type="journal article" date="2014" name="ISME J.">
        <title>Microbial stratification in low pH oxic and suboxic macroscopic growths along an acid mine drainage.</title>
        <authorList>
            <person name="Mendez-Garcia C."/>
            <person name="Mesa V."/>
            <person name="Sprenger R.R."/>
            <person name="Richter M."/>
            <person name="Diez M.S."/>
            <person name="Solano J."/>
            <person name="Bargiela R."/>
            <person name="Golyshina O.V."/>
            <person name="Manteca A."/>
            <person name="Ramos J.L."/>
            <person name="Gallego J.R."/>
            <person name="Llorente I."/>
            <person name="Martins Dos Santos V.A."/>
            <person name="Jensen O.N."/>
            <person name="Pelaez A.I."/>
            <person name="Sanchez J."/>
            <person name="Ferrer M."/>
        </authorList>
    </citation>
    <scope>NUCLEOTIDE SEQUENCE</scope>
</reference>
<dbReference type="EMBL" id="AUZZ01001556">
    <property type="protein sequence ID" value="EQD63989.1"/>
    <property type="molecule type" value="Genomic_DNA"/>
</dbReference>
<dbReference type="GO" id="GO:0042578">
    <property type="term" value="F:phosphoric ester hydrolase activity"/>
    <property type="evidence" value="ECO:0007669"/>
    <property type="project" value="TreeGrafter"/>
</dbReference>
<dbReference type="AlphaFoldDB" id="T1CDL2"/>
<comment type="caution">
    <text evidence="1">The sequence shown here is derived from an EMBL/GenBank/DDBJ whole genome shotgun (WGS) entry which is preliminary data.</text>
</comment>
<dbReference type="PANTHER" id="PTHR36928:SF1">
    <property type="entry name" value="PHOSPHATASE YCDX-RELATED"/>
    <property type="match status" value="1"/>
</dbReference>
<dbReference type="GO" id="GO:0005829">
    <property type="term" value="C:cytosol"/>
    <property type="evidence" value="ECO:0007669"/>
    <property type="project" value="TreeGrafter"/>
</dbReference>
<dbReference type="SUPFAM" id="SSF89550">
    <property type="entry name" value="PHP domain-like"/>
    <property type="match status" value="1"/>
</dbReference>
<organism evidence="1">
    <name type="scientific">mine drainage metagenome</name>
    <dbReference type="NCBI Taxonomy" id="410659"/>
    <lineage>
        <taxon>unclassified sequences</taxon>
        <taxon>metagenomes</taxon>
        <taxon>ecological metagenomes</taxon>
    </lineage>
</organism>
<evidence type="ECO:0000313" key="1">
    <source>
        <dbReference type="EMBL" id="EQD63989.1"/>
    </source>
</evidence>
<dbReference type="InterPro" id="IPR016195">
    <property type="entry name" value="Pol/histidinol_Pase-like"/>
</dbReference>
<dbReference type="Gene3D" id="3.20.20.140">
    <property type="entry name" value="Metal-dependent hydrolases"/>
    <property type="match status" value="1"/>
</dbReference>
<gene>
    <name evidence="1" type="ORF">B2A_02247</name>
</gene>
<reference evidence="1" key="1">
    <citation type="submission" date="2013-08" db="EMBL/GenBank/DDBJ databases">
        <authorList>
            <person name="Mendez C."/>
            <person name="Richter M."/>
            <person name="Ferrer M."/>
            <person name="Sanchez J."/>
        </authorList>
    </citation>
    <scope>NUCLEOTIDE SEQUENCE</scope>
</reference>
<sequence>MLLQSKKNGLEYVAMTNHSSSLKVAHGLDSQRFMELNAGIEEISSRLSFPVLKGVELEILRDGSLDLPVNSLEEMDYVLAALHQYVSPDRKENT</sequence>